<evidence type="ECO:0000256" key="4">
    <source>
        <dbReference type="ARBA" id="ARBA00022825"/>
    </source>
</evidence>
<feature type="active site" description="Charge relay system" evidence="5">
    <location>
        <position position="9"/>
    </location>
</feature>
<organism evidence="7 8">
    <name type="scientific">Claveliimonas monacensis</name>
    <dbReference type="NCBI Taxonomy" id="2779351"/>
    <lineage>
        <taxon>Bacteria</taxon>
        <taxon>Bacillati</taxon>
        <taxon>Bacillota</taxon>
        <taxon>Clostridia</taxon>
        <taxon>Lachnospirales</taxon>
        <taxon>Lachnospiraceae</taxon>
        <taxon>Claveliimonas</taxon>
    </lineage>
</organism>
<dbReference type="EMBL" id="JADCKL010000011">
    <property type="protein sequence ID" value="MBE5063870.1"/>
    <property type="molecule type" value="Genomic_DNA"/>
</dbReference>
<dbReference type="SUPFAM" id="SSF52743">
    <property type="entry name" value="Subtilisin-like"/>
    <property type="match status" value="1"/>
</dbReference>
<comment type="caution">
    <text evidence="7">The sequence shown here is derived from an EMBL/GenBank/DDBJ whole genome shotgun (WGS) entry which is preliminary data.</text>
</comment>
<comment type="similarity">
    <text evidence="1 5">Belongs to the peptidase S8 family.</text>
</comment>
<evidence type="ECO:0000313" key="7">
    <source>
        <dbReference type="EMBL" id="MBE5063870.1"/>
    </source>
</evidence>
<feature type="active site" description="Charge relay system" evidence="5">
    <location>
        <position position="45"/>
    </location>
</feature>
<dbReference type="PROSITE" id="PS51892">
    <property type="entry name" value="SUBTILASE"/>
    <property type="match status" value="1"/>
</dbReference>
<dbReference type="PANTHER" id="PTHR43806:SF11">
    <property type="entry name" value="CEREVISIN-RELATED"/>
    <property type="match status" value="1"/>
</dbReference>
<protein>
    <submittedName>
        <fullName evidence="7">S8 family serine peptidase</fullName>
    </submittedName>
</protein>
<proteinExistence type="inferred from homology"/>
<dbReference type="Gene3D" id="3.40.50.200">
    <property type="entry name" value="Peptidase S8/S53 domain"/>
    <property type="match status" value="1"/>
</dbReference>
<evidence type="ECO:0000256" key="5">
    <source>
        <dbReference type="PROSITE-ProRule" id="PRU01240"/>
    </source>
</evidence>
<dbReference type="InterPro" id="IPR036852">
    <property type="entry name" value="Peptidase_S8/S53_dom_sf"/>
</dbReference>
<evidence type="ECO:0000256" key="1">
    <source>
        <dbReference type="ARBA" id="ARBA00011073"/>
    </source>
</evidence>
<keyword evidence="8" id="KW-1185">Reference proteome</keyword>
<dbReference type="Proteomes" id="UP000758652">
    <property type="component" value="Unassembled WGS sequence"/>
</dbReference>
<name>A0ABR9RMW3_9FIRM</name>
<reference evidence="7 8" key="1">
    <citation type="submission" date="2020-10" db="EMBL/GenBank/DDBJ databases">
        <title>ChiBAC.</title>
        <authorList>
            <person name="Zenner C."/>
            <person name="Hitch T.C.A."/>
            <person name="Clavel T."/>
        </authorList>
    </citation>
    <scope>NUCLEOTIDE SEQUENCE [LARGE SCALE GENOMIC DNA]</scope>
    <source>
        <strain evidence="7 8">DSM 108991</strain>
    </source>
</reference>
<evidence type="ECO:0000313" key="8">
    <source>
        <dbReference type="Proteomes" id="UP000758652"/>
    </source>
</evidence>
<keyword evidence="3 5" id="KW-0378">Hydrolase</keyword>
<dbReference type="RefSeq" id="WP_226395281.1">
    <property type="nucleotide sequence ID" value="NZ_JADCKL010000011.1"/>
</dbReference>
<accession>A0ABR9RMW3</accession>
<dbReference type="InterPro" id="IPR000209">
    <property type="entry name" value="Peptidase_S8/S53_dom"/>
</dbReference>
<feature type="active site" description="Charge relay system" evidence="5">
    <location>
        <position position="189"/>
    </location>
</feature>
<keyword evidence="2 5" id="KW-0645">Protease</keyword>
<sequence>MKRKVAVIDSGINSSDPLLVGKEIQNLCYEDGEVRNWYICTNNMHGTEVVKVLLHEAPDIELLSVRVLQEDNRCMISAVLKAIRFCIDSDVDVINLSLGCCSSGSKRMQEMKALCNEAEERGIAVFAADHNLPGRIAYPANFDNVVGVNTSEVLEDYCQVKFKDKLVNFSENMVFIPDDTQCVIRKGNSFLCPFLVGLFCRYIGDKDINTRLIEDFMSFLSELSKKENIEKIFFDKKKAQEMNSLNGKRLLYFADDWDFNNQQMFNIYKKTTDVKWCFKDIYKRDPSVIKKILLDADVFFFGALSNEFIYRNEDYLRWLIEYISKQKINVIMVFPLISTFRRIQLSEENGNYLKCFYK</sequence>
<dbReference type="PANTHER" id="PTHR43806">
    <property type="entry name" value="PEPTIDASE S8"/>
    <property type="match status" value="1"/>
</dbReference>
<evidence type="ECO:0000259" key="6">
    <source>
        <dbReference type="Pfam" id="PF00082"/>
    </source>
</evidence>
<keyword evidence="4 5" id="KW-0720">Serine protease</keyword>
<feature type="domain" description="Peptidase S8/S53" evidence="6">
    <location>
        <begin position="4"/>
        <end position="152"/>
    </location>
</feature>
<dbReference type="InterPro" id="IPR050131">
    <property type="entry name" value="Peptidase_S8_subtilisin-like"/>
</dbReference>
<evidence type="ECO:0000256" key="2">
    <source>
        <dbReference type="ARBA" id="ARBA00022670"/>
    </source>
</evidence>
<dbReference type="Pfam" id="PF00082">
    <property type="entry name" value="Peptidase_S8"/>
    <property type="match status" value="1"/>
</dbReference>
<evidence type="ECO:0000256" key="3">
    <source>
        <dbReference type="ARBA" id="ARBA00022801"/>
    </source>
</evidence>
<gene>
    <name evidence="7" type="ORF">INF30_11465</name>
</gene>